<dbReference type="PANTHER" id="PTHR24198">
    <property type="entry name" value="ANKYRIN REPEAT AND PROTEIN KINASE DOMAIN-CONTAINING PROTEIN"/>
    <property type="match status" value="1"/>
</dbReference>
<evidence type="ECO:0000313" key="4">
    <source>
        <dbReference type="Proteomes" id="UP000604046"/>
    </source>
</evidence>
<keyword evidence="1" id="KW-0677">Repeat</keyword>
<dbReference type="AlphaFoldDB" id="A0A812JI28"/>
<evidence type="ECO:0000313" key="3">
    <source>
        <dbReference type="EMBL" id="CAE7207241.1"/>
    </source>
</evidence>
<dbReference type="EMBL" id="CAJNDS010000447">
    <property type="protein sequence ID" value="CAE7207241.1"/>
    <property type="molecule type" value="Genomic_DNA"/>
</dbReference>
<sequence>MQMRGAPEPHNVLQEKGVLHQYYPGMFVIFVSHQWLSSVHPDPQGEQMRVLQKALAGVIDGTVQITEDIVSRSSDEKSLSSSERKQIADAFLFFDWFAIPQITARTHGVNEDTTKTDAALAVQSIPAYVELCDLFLALVPELTHKDSAQRVNYATWMSRGWCRAELWCRLLSNKSDSSVIVVHSATEAEFMFPLDWQSRSIVDGDFTVEADRTEVVRLGEMAVESKIRHLQDRGPLSHYRFWAALCPNLLRQQRKWSEMDAFLRHFKFGSLREAVHDDTGMNAVMCAVFSGDTNILRLLAGSRANMNHTLTGLNELGYYDTQTALMAATKSRQDVDVLAALLECRADVNGCARTGLTSLYLSRTPGHVKILLEHRANMPDYVLGGAASFACPDTVKALLSHRCDARKAAALHAVAMLSRSNGRALETAKLLLAHRANVNETHQPMGEMTWYCRNFGTG</sequence>
<comment type="caution">
    <text evidence="3">The sequence shown here is derived from an EMBL/GenBank/DDBJ whole genome shotgun (WGS) entry which is preliminary data.</text>
</comment>
<proteinExistence type="predicted"/>
<dbReference type="Gene3D" id="1.25.40.20">
    <property type="entry name" value="Ankyrin repeat-containing domain"/>
    <property type="match status" value="1"/>
</dbReference>
<dbReference type="PANTHER" id="PTHR24198:SF165">
    <property type="entry name" value="ANKYRIN REPEAT-CONTAINING PROTEIN-RELATED"/>
    <property type="match status" value="1"/>
</dbReference>
<dbReference type="InterPro" id="IPR036770">
    <property type="entry name" value="Ankyrin_rpt-contain_sf"/>
</dbReference>
<gene>
    <name evidence="3" type="ORF">SNAT2548_LOCUS6676</name>
</gene>
<dbReference type="InterPro" id="IPR002110">
    <property type="entry name" value="Ankyrin_rpt"/>
</dbReference>
<protein>
    <submittedName>
        <fullName evidence="3">Uncharacterized protein</fullName>
    </submittedName>
</protein>
<organism evidence="3 4">
    <name type="scientific">Symbiodinium natans</name>
    <dbReference type="NCBI Taxonomy" id="878477"/>
    <lineage>
        <taxon>Eukaryota</taxon>
        <taxon>Sar</taxon>
        <taxon>Alveolata</taxon>
        <taxon>Dinophyceae</taxon>
        <taxon>Suessiales</taxon>
        <taxon>Symbiodiniaceae</taxon>
        <taxon>Symbiodinium</taxon>
    </lineage>
</organism>
<dbReference type="Pfam" id="PF12796">
    <property type="entry name" value="Ank_2"/>
    <property type="match status" value="1"/>
</dbReference>
<dbReference type="SMART" id="SM00248">
    <property type="entry name" value="ANK"/>
    <property type="match status" value="3"/>
</dbReference>
<keyword evidence="2" id="KW-0040">ANK repeat</keyword>
<reference evidence="3" key="1">
    <citation type="submission" date="2021-02" db="EMBL/GenBank/DDBJ databases">
        <authorList>
            <person name="Dougan E. K."/>
            <person name="Rhodes N."/>
            <person name="Thang M."/>
            <person name="Chan C."/>
        </authorList>
    </citation>
    <scope>NUCLEOTIDE SEQUENCE</scope>
</reference>
<accession>A0A812JI28</accession>
<dbReference type="Proteomes" id="UP000604046">
    <property type="component" value="Unassembled WGS sequence"/>
</dbReference>
<keyword evidence="4" id="KW-1185">Reference proteome</keyword>
<evidence type="ECO:0000256" key="2">
    <source>
        <dbReference type="ARBA" id="ARBA00023043"/>
    </source>
</evidence>
<name>A0A812JI28_9DINO</name>
<evidence type="ECO:0000256" key="1">
    <source>
        <dbReference type="ARBA" id="ARBA00022737"/>
    </source>
</evidence>
<dbReference type="SUPFAM" id="SSF48403">
    <property type="entry name" value="Ankyrin repeat"/>
    <property type="match status" value="1"/>
</dbReference>